<keyword evidence="2 4" id="KW-0238">DNA-binding</keyword>
<dbReference type="Proteomes" id="UP000019277">
    <property type="component" value="Unassembled WGS sequence"/>
</dbReference>
<accession>W7IKH3</accession>
<evidence type="ECO:0000313" key="6">
    <source>
        <dbReference type="EMBL" id="EWC60838.1"/>
    </source>
</evidence>
<keyword evidence="1" id="KW-0805">Transcription regulation</keyword>
<dbReference type="InterPro" id="IPR009057">
    <property type="entry name" value="Homeodomain-like_sf"/>
</dbReference>
<feature type="domain" description="HTH tetR-type" evidence="5">
    <location>
        <begin position="4"/>
        <end position="64"/>
    </location>
</feature>
<dbReference type="EMBL" id="AYXG01000142">
    <property type="protein sequence ID" value="EWC60838.1"/>
    <property type="molecule type" value="Genomic_DNA"/>
</dbReference>
<dbReference type="SUPFAM" id="SSF46689">
    <property type="entry name" value="Homeodomain-like"/>
    <property type="match status" value="1"/>
</dbReference>
<gene>
    <name evidence="6" type="ORF">UO65_3891</name>
</gene>
<name>W7IKH3_9PSEU</name>
<keyword evidence="7" id="KW-1185">Reference proteome</keyword>
<proteinExistence type="predicted"/>
<dbReference type="PANTHER" id="PTHR30055">
    <property type="entry name" value="HTH-TYPE TRANSCRIPTIONAL REGULATOR RUTR"/>
    <property type="match status" value="1"/>
</dbReference>
<dbReference type="GO" id="GO:0003700">
    <property type="term" value="F:DNA-binding transcription factor activity"/>
    <property type="evidence" value="ECO:0007669"/>
    <property type="project" value="TreeGrafter"/>
</dbReference>
<organism evidence="6 7">
    <name type="scientific">Actinokineospora spheciospongiae</name>
    <dbReference type="NCBI Taxonomy" id="909613"/>
    <lineage>
        <taxon>Bacteria</taxon>
        <taxon>Bacillati</taxon>
        <taxon>Actinomycetota</taxon>
        <taxon>Actinomycetes</taxon>
        <taxon>Pseudonocardiales</taxon>
        <taxon>Pseudonocardiaceae</taxon>
        <taxon>Actinokineospora</taxon>
    </lineage>
</organism>
<comment type="caution">
    <text evidence="6">The sequence shown here is derived from an EMBL/GenBank/DDBJ whole genome shotgun (WGS) entry which is preliminary data.</text>
</comment>
<dbReference type="AlphaFoldDB" id="W7IKH3"/>
<dbReference type="OrthoDB" id="3784817at2"/>
<feature type="DNA-binding region" description="H-T-H motif" evidence="4">
    <location>
        <begin position="27"/>
        <end position="46"/>
    </location>
</feature>
<keyword evidence="3" id="KW-0804">Transcription</keyword>
<dbReference type="InterPro" id="IPR050109">
    <property type="entry name" value="HTH-type_TetR-like_transc_reg"/>
</dbReference>
<evidence type="ECO:0000256" key="4">
    <source>
        <dbReference type="PROSITE-ProRule" id="PRU00335"/>
    </source>
</evidence>
<evidence type="ECO:0000256" key="2">
    <source>
        <dbReference type="ARBA" id="ARBA00023125"/>
    </source>
</evidence>
<dbReference type="Pfam" id="PF00440">
    <property type="entry name" value="TetR_N"/>
    <property type="match status" value="1"/>
</dbReference>
<evidence type="ECO:0000256" key="3">
    <source>
        <dbReference type="ARBA" id="ARBA00023163"/>
    </source>
</evidence>
<dbReference type="GO" id="GO:0000976">
    <property type="term" value="F:transcription cis-regulatory region binding"/>
    <property type="evidence" value="ECO:0007669"/>
    <property type="project" value="TreeGrafter"/>
</dbReference>
<dbReference type="Gene3D" id="1.10.357.10">
    <property type="entry name" value="Tetracycline Repressor, domain 2"/>
    <property type="match status" value="1"/>
</dbReference>
<dbReference type="STRING" id="909613.UO65_3891"/>
<dbReference type="PANTHER" id="PTHR30055:SF234">
    <property type="entry name" value="HTH-TYPE TRANSCRIPTIONAL REGULATOR BETI"/>
    <property type="match status" value="1"/>
</dbReference>
<sequence length="238" mass="24934">MAAAQNRTQLIEVATNLLTAGGPDAVTTRAVATAAGLQPPAIYRLFGDKDGLLDAVAEHAYAAYVRGKVVDHSTDPLADFRAGWDLHVGFGLANPAVYALAVDPRRTSTSRATEAGREVLLTRIRRIAAAGRLRVGEQLAADLTHAIGTGTVLALIAEAPERRNPALADVAYRSLLSAILTEAPALPADGATAAAAALRTAVPELDVLSPAERRLLTEWLDRITTRPPTGATASPARR</sequence>
<dbReference type="PROSITE" id="PS50977">
    <property type="entry name" value="HTH_TETR_2"/>
    <property type="match status" value="1"/>
</dbReference>
<dbReference type="eggNOG" id="COG1309">
    <property type="taxonomic scope" value="Bacteria"/>
</dbReference>
<protein>
    <submittedName>
        <fullName evidence="6">Transcriptional regulator, TetR family</fullName>
    </submittedName>
</protein>
<reference evidence="6 7" key="1">
    <citation type="journal article" date="2014" name="Genome Announc.">
        <title>Draft Genome Sequence of the Antitrypanosomally Active Sponge-Associated Bacterium Actinokineospora sp. Strain EG49.</title>
        <authorList>
            <person name="Harjes J."/>
            <person name="Ryu T."/>
            <person name="Abdelmohsen U.R."/>
            <person name="Moitinho-Silva L."/>
            <person name="Horn H."/>
            <person name="Ravasi T."/>
            <person name="Hentschel U."/>
        </authorList>
    </citation>
    <scope>NUCLEOTIDE SEQUENCE [LARGE SCALE GENOMIC DNA]</scope>
    <source>
        <strain evidence="6 7">EG49</strain>
    </source>
</reference>
<evidence type="ECO:0000313" key="7">
    <source>
        <dbReference type="Proteomes" id="UP000019277"/>
    </source>
</evidence>
<dbReference type="InterPro" id="IPR001647">
    <property type="entry name" value="HTH_TetR"/>
</dbReference>
<dbReference type="PATRIC" id="fig|909613.9.peg.3892"/>
<evidence type="ECO:0000256" key="1">
    <source>
        <dbReference type="ARBA" id="ARBA00023015"/>
    </source>
</evidence>
<evidence type="ECO:0000259" key="5">
    <source>
        <dbReference type="PROSITE" id="PS50977"/>
    </source>
</evidence>